<dbReference type="Gene3D" id="3.40.50.1220">
    <property type="entry name" value="TPP-binding domain"/>
    <property type="match status" value="1"/>
</dbReference>
<dbReference type="PANTHER" id="PTHR11085:SF10">
    <property type="entry name" value="NAD-DEPENDENT PROTEIN DEACYLASE SIRTUIN-5, MITOCHONDRIAL-RELATED"/>
    <property type="match status" value="1"/>
</dbReference>
<dbReference type="InterPro" id="IPR026590">
    <property type="entry name" value="Ssirtuin_cat_dom"/>
</dbReference>
<reference evidence="5" key="1">
    <citation type="submission" date="2022-12" db="EMBL/GenBank/DDBJ databases">
        <title>Genome assemblies of Blomia tropicalis.</title>
        <authorList>
            <person name="Cui Y."/>
        </authorList>
    </citation>
    <scope>NUCLEOTIDE SEQUENCE</scope>
    <source>
        <tissue evidence="5">Adult mites</tissue>
    </source>
</reference>
<dbReference type="Gene3D" id="3.30.1600.10">
    <property type="entry name" value="SIR2/SIRT2 'Small Domain"/>
    <property type="match status" value="1"/>
</dbReference>
<evidence type="ECO:0000313" key="6">
    <source>
        <dbReference type="Proteomes" id="UP001142055"/>
    </source>
</evidence>
<dbReference type="InterPro" id="IPR003000">
    <property type="entry name" value="Sirtuin"/>
</dbReference>
<dbReference type="GO" id="GO:0046872">
    <property type="term" value="F:metal ion binding"/>
    <property type="evidence" value="ECO:0007669"/>
    <property type="project" value="UniProtKB-KW"/>
</dbReference>
<keyword evidence="3" id="KW-0862">Zinc</keyword>
<dbReference type="OrthoDB" id="424302at2759"/>
<feature type="binding site" evidence="3">
    <location>
        <position position="166"/>
    </location>
    <ligand>
        <name>Zn(2+)</name>
        <dbReference type="ChEBI" id="CHEBI:29105"/>
    </ligand>
</feature>
<name>A0A9Q0M2F3_BLOTA</name>
<feature type="domain" description="Deacetylase sirtuin-type" evidence="4">
    <location>
        <begin position="32"/>
        <end position="323"/>
    </location>
</feature>
<organism evidence="5 6">
    <name type="scientific">Blomia tropicalis</name>
    <name type="common">Mite</name>
    <dbReference type="NCBI Taxonomy" id="40697"/>
    <lineage>
        <taxon>Eukaryota</taxon>
        <taxon>Metazoa</taxon>
        <taxon>Ecdysozoa</taxon>
        <taxon>Arthropoda</taxon>
        <taxon>Chelicerata</taxon>
        <taxon>Arachnida</taxon>
        <taxon>Acari</taxon>
        <taxon>Acariformes</taxon>
        <taxon>Sarcoptiformes</taxon>
        <taxon>Astigmata</taxon>
        <taxon>Glycyphagoidea</taxon>
        <taxon>Echimyopodidae</taxon>
        <taxon>Blomia</taxon>
    </lineage>
</organism>
<feature type="binding site" evidence="3">
    <location>
        <position position="226"/>
    </location>
    <ligand>
        <name>Zn(2+)</name>
        <dbReference type="ChEBI" id="CHEBI:29105"/>
    </ligand>
</feature>
<dbReference type="OMA" id="RRHYWAR"/>
<feature type="binding site" evidence="3">
    <location>
        <position position="229"/>
    </location>
    <ligand>
        <name>Zn(2+)</name>
        <dbReference type="ChEBI" id="CHEBI:29105"/>
    </ligand>
</feature>
<dbReference type="Proteomes" id="UP001142055">
    <property type="component" value="Chromosome 3"/>
</dbReference>
<evidence type="ECO:0000256" key="3">
    <source>
        <dbReference type="PROSITE-ProRule" id="PRU00236"/>
    </source>
</evidence>
<dbReference type="GO" id="GO:0005759">
    <property type="term" value="C:mitochondrial matrix"/>
    <property type="evidence" value="ECO:0007669"/>
    <property type="project" value="TreeGrafter"/>
</dbReference>
<evidence type="ECO:0000313" key="5">
    <source>
        <dbReference type="EMBL" id="KAJ6217966.1"/>
    </source>
</evidence>
<dbReference type="AlphaFoldDB" id="A0A9Q0M2F3"/>
<feature type="binding site" evidence="3">
    <location>
        <position position="169"/>
    </location>
    <ligand>
        <name>Zn(2+)</name>
        <dbReference type="ChEBI" id="CHEBI:29105"/>
    </ligand>
</feature>
<proteinExistence type="predicted"/>
<evidence type="ECO:0000256" key="2">
    <source>
        <dbReference type="ARBA" id="ARBA00023027"/>
    </source>
</evidence>
<evidence type="ECO:0000259" key="4">
    <source>
        <dbReference type="PROSITE" id="PS50305"/>
    </source>
</evidence>
<keyword evidence="3" id="KW-0479">Metal-binding</keyword>
<dbReference type="SUPFAM" id="SSF52467">
    <property type="entry name" value="DHS-like NAD/FAD-binding domain"/>
    <property type="match status" value="1"/>
</dbReference>
<keyword evidence="6" id="KW-1185">Reference proteome</keyword>
<sequence>MFRLANDKIVLNHYIRPFQVNCRRSSFVPSYQPAKRIDVDRLQRFVDESYGSLMVITGAGISTESGIPDYRSADVGLYARNGYRPINYSEFLSKHSARRRYWARSYINWSNIINVKPNIGHQVLANWESVGMIRNGIVTQNVDRLHHKAGSRSVIELHGNLFTVKCLKCDRRISRIEFQHLLFEMNRNLLSDIDRSNYTTDNKLIRPDGDIDIDGRLVEQFQIPYCDTCPDQNGILKPDVTFFGDNVPLNLVNRIYDLVEHSNSILVLGSSLQVYSSYRFVLHAHKCDKSILIANIGSTRADSLSNVERLNVKIGDILPQIKI</sequence>
<feature type="active site" description="Proton acceptor" evidence="3">
    <location>
        <position position="158"/>
    </location>
</feature>
<dbReference type="PROSITE" id="PS50305">
    <property type="entry name" value="SIRTUIN"/>
    <property type="match status" value="1"/>
</dbReference>
<dbReference type="InterPro" id="IPR026591">
    <property type="entry name" value="Sirtuin_cat_small_dom_sf"/>
</dbReference>
<dbReference type="GO" id="GO:0017136">
    <property type="term" value="F:histone deacetylase activity, NAD-dependent"/>
    <property type="evidence" value="ECO:0007669"/>
    <property type="project" value="TreeGrafter"/>
</dbReference>
<dbReference type="InterPro" id="IPR050134">
    <property type="entry name" value="NAD-dep_sirtuin_deacylases"/>
</dbReference>
<keyword evidence="1" id="KW-0808">Transferase</keyword>
<evidence type="ECO:0000256" key="1">
    <source>
        <dbReference type="ARBA" id="ARBA00022679"/>
    </source>
</evidence>
<dbReference type="GO" id="GO:0070403">
    <property type="term" value="F:NAD+ binding"/>
    <property type="evidence" value="ECO:0007669"/>
    <property type="project" value="InterPro"/>
</dbReference>
<dbReference type="EMBL" id="JAPWDV010000003">
    <property type="protein sequence ID" value="KAJ6217966.1"/>
    <property type="molecule type" value="Genomic_DNA"/>
</dbReference>
<gene>
    <name evidence="5" type="ORF">RDWZM_009123</name>
</gene>
<comment type="caution">
    <text evidence="5">The sequence shown here is derived from an EMBL/GenBank/DDBJ whole genome shotgun (WGS) entry which is preliminary data.</text>
</comment>
<keyword evidence="2" id="KW-0520">NAD</keyword>
<dbReference type="Pfam" id="PF02146">
    <property type="entry name" value="SIR2"/>
    <property type="match status" value="1"/>
</dbReference>
<dbReference type="PANTHER" id="PTHR11085">
    <property type="entry name" value="NAD-DEPENDENT PROTEIN DEACYLASE SIRTUIN-5, MITOCHONDRIAL-RELATED"/>
    <property type="match status" value="1"/>
</dbReference>
<accession>A0A9Q0M2F3</accession>
<dbReference type="InterPro" id="IPR029035">
    <property type="entry name" value="DHS-like_NAD/FAD-binding_dom"/>
</dbReference>
<protein>
    <recommendedName>
        <fullName evidence="4">Deacetylase sirtuin-type domain-containing protein</fullName>
    </recommendedName>
</protein>